<dbReference type="SUPFAM" id="SSF75516">
    <property type="entry name" value="Pheromone-binding domain of LuxR-like quorum-sensing transcription factors"/>
    <property type="match status" value="1"/>
</dbReference>
<evidence type="ECO:0000256" key="2">
    <source>
        <dbReference type="ARBA" id="ARBA00023125"/>
    </source>
</evidence>
<keyword evidence="6" id="KW-1185">Reference proteome</keyword>
<dbReference type="InterPro" id="IPR000792">
    <property type="entry name" value="Tscrpt_reg_LuxR_C"/>
</dbReference>
<dbReference type="PANTHER" id="PTHR44688">
    <property type="entry name" value="DNA-BINDING TRANSCRIPTIONAL ACTIVATOR DEVR_DOSR"/>
    <property type="match status" value="1"/>
</dbReference>
<protein>
    <submittedName>
        <fullName evidence="5">Autoinducer binding domain-containing protein</fullName>
    </submittedName>
</protein>
<dbReference type="PROSITE" id="PS50043">
    <property type="entry name" value="HTH_LUXR_2"/>
    <property type="match status" value="1"/>
</dbReference>
<dbReference type="PANTHER" id="PTHR44688:SF16">
    <property type="entry name" value="DNA-BINDING TRANSCRIPTIONAL ACTIVATOR DEVR_DOSR"/>
    <property type="match status" value="1"/>
</dbReference>
<dbReference type="InterPro" id="IPR005143">
    <property type="entry name" value="TF_LuxR_autoind-bd_dom"/>
</dbReference>
<reference evidence="5" key="1">
    <citation type="submission" date="2022-06" db="EMBL/GenBank/DDBJ databases">
        <title>Sphingomonas sp. nov. isolated from rhizosphere soil of tomato.</title>
        <authorList>
            <person name="Dong H."/>
            <person name="Gao R."/>
        </authorList>
    </citation>
    <scope>NUCLEOTIDE SEQUENCE</scope>
    <source>
        <strain evidence="5">MMSM24</strain>
    </source>
</reference>
<proteinExistence type="predicted"/>
<accession>A0AA41ZBX4</accession>
<dbReference type="PRINTS" id="PR00038">
    <property type="entry name" value="HTHLUXR"/>
</dbReference>
<name>A0AA41ZBX4_9SPHN</name>
<dbReference type="Gene3D" id="3.30.450.80">
    <property type="entry name" value="Transcription factor LuxR-like, autoinducer-binding domain"/>
    <property type="match status" value="1"/>
</dbReference>
<keyword evidence="3" id="KW-0804">Transcription</keyword>
<dbReference type="GO" id="GO:0006355">
    <property type="term" value="P:regulation of DNA-templated transcription"/>
    <property type="evidence" value="ECO:0007669"/>
    <property type="project" value="InterPro"/>
</dbReference>
<dbReference type="AlphaFoldDB" id="A0AA41ZBX4"/>
<dbReference type="Gene3D" id="1.10.10.10">
    <property type="entry name" value="Winged helix-like DNA-binding domain superfamily/Winged helix DNA-binding domain"/>
    <property type="match status" value="1"/>
</dbReference>
<dbReference type="CDD" id="cd06170">
    <property type="entry name" value="LuxR_C_like"/>
    <property type="match status" value="1"/>
</dbReference>
<keyword evidence="2" id="KW-0238">DNA-binding</keyword>
<comment type="caution">
    <text evidence="5">The sequence shown here is derived from an EMBL/GenBank/DDBJ whole genome shotgun (WGS) entry which is preliminary data.</text>
</comment>
<organism evidence="5 6">
    <name type="scientific">Sphingomonas lycopersici</name>
    <dbReference type="NCBI Taxonomy" id="2951807"/>
    <lineage>
        <taxon>Bacteria</taxon>
        <taxon>Pseudomonadati</taxon>
        <taxon>Pseudomonadota</taxon>
        <taxon>Alphaproteobacteria</taxon>
        <taxon>Sphingomonadales</taxon>
        <taxon>Sphingomonadaceae</taxon>
        <taxon>Sphingomonas</taxon>
    </lineage>
</organism>
<dbReference type="InterPro" id="IPR036388">
    <property type="entry name" value="WH-like_DNA-bd_sf"/>
</dbReference>
<dbReference type="SMART" id="SM00421">
    <property type="entry name" value="HTH_LUXR"/>
    <property type="match status" value="1"/>
</dbReference>
<evidence type="ECO:0000259" key="4">
    <source>
        <dbReference type="PROSITE" id="PS50043"/>
    </source>
</evidence>
<sequence length="250" mass="27614">MNFEFVEAIGGLVRSARSADGLQEALLRAAFEMRFDHFALSLEIGCGSESGASILLHNYPAAWADVYTSFNLAASDPVRRAGEHSLIGFRWVEMPDLIPITRGERAMFDIGRRHGIADGFTVPRHLPGEVTASCSFVTGLDRSLPADMLMAAELLGGFAIERARRISGWVPPVSAPKLTDRQRECVLWSARGKSTGKIAEMLKISRATVITHLKAAHERYEVPKQTSLVVAALYDGLISFSDIFRWREDH</sequence>
<dbReference type="Pfam" id="PF00196">
    <property type="entry name" value="GerE"/>
    <property type="match status" value="1"/>
</dbReference>
<evidence type="ECO:0000256" key="3">
    <source>
        <dbReference type="ARBA" id="ARBA00023163"/>
    </source>
</evidence>
<dbReference type="InterPro" id="IPR016032">
    <property type="entry name" value="Sig_transdc_resp-reg_C-effctor"/>
</dbReference>
<dbReference type="GO" id="GO:0003677">
    <property type="term" value="F:DNA binding"/>
    <property type="evidence" value="ECO:0007669"/>
    <property type="project" value="UniProtKB-KW"/>
</dbReference>
<dbReference type="EMBL" id="JANFAV010000012">
    <property type="protein sequence ID" value="MCW6536296.1"/>
    <property type="molecule type" value="Genomic_DNA"/>
</dbReference>
<dbReference type="SUPFAM" id="SSF46894">
    <property type="entry name" value="C-terminal effector domain of the bipartite response regulators"/>
    <property type="match status" value="1"/>
</dbReference>
<dbReference type="Proteomes" id="UP001165565">
    <property type="component" value="Unassembled WGS sequence"/>
</dbReference>
<gene>
    <name evidence="5" type="ORF">NEE01_16070</name>
</gene>
<dbReference type="RefSeq" id="WP_265269694.1">
    <property type="nucleotide sequence ID" value="NZ_JANFAV010000012.1"/>
</dbReference>
<dbReference type="Pfam" id="PF03472">
    <property type="entry name" value="Autoind_bind"/>
    <property type="match status" value="1"/>
</dbReference>
<evidence type="ECO:0000256" key="1">
    <source>
        <dbReference type="ARBA" id="ARBA00023015"/>
    </source>
</evidence>
<dbReference type="PROSITE" id="PS00622">
    <property type="entry name" value="HTH_LUXR_1"/>
    <property type="match status" value="1"/>
</dbReference>
<evidence type="ECO:0000313" key="6">
    <source>
        <dbReference type="Proteomes" id="UP001165565"/>
    </source>
</evidence>
<keyword evidence="1" id="KW-0805">Transcription regulation</keyword>
<evidence type="ECO:0000313" key="5">
    <source>
        <dbReference type="EMBL" id="MCW6536296.1"/>
    </source>
</evidence>
<dbReference type="InterPro" id="IPR036693">
    <property type="entry name" value="TF_LuxR_autoind-bd_dom_sf"/>
</dbReference>
<feature type="domain" description="HTH luxR-type" evidence="4">
    <location>
        <begin position="171"/>
        <end position="236"/>
    </location>
</feature>